<feature type="transmembrane region" description="Helical" evidence="2">
    <location>
        <begin position="201"/>
        <end position="218"/>
    </location>
</feature>
<gene>
    <name evidence="4" type="ORF">FJAP1339_LOCUS11454</name>
</gene>
<keyword evidence="2" id="KW-0472">Membrane</keyword>
<evidence type="ECO:0000259" key="3">
    <source>
        <dbReference type="Pfam" id="PF08022"/>
    </source>
</evidence>
<dbReference type="InterPro" id="IPR050369">
    <property type="entry name" value="RBOH/FRE"/>
</dbReference>
<dbReference type="Gene3D" id="3.40.50.80">
    <property type="entry name" value="Nucleotide-binding domain of ferredoxin-NADP reductase (FNR) module"/>
    <property type="match status" value="1"/>
</dbReference>
<feature type="transmembrane region" description="Helical" evidence="2">
    <location>
        <begin position="80"/>
        <end position="102"/>
    </location>
</feature>
<dbReference type="InterPro" id="IPR017938">
    <property type="entry name" value="Riboflavin_synthase-like_b-brl"/>
</dbReference>
<dbReference type="PANTHER" id="PTHR11972">
    <property type="entry name" value="NADPH OXIDASE"/>
    <property type="match status" value="1"/>
</dbReference>
<dbReference type="GO" id="GO:0005886">
    <property type="term" value="C:plasma membrane"/>
    <property type="evidence" value="ECO:0007669"/>
    <property type="project" value="TreeGrafter"/>
</dbReference>
<feature type="transmembrane region" description="Helical" evidence="2">
    <location>
        <begin position="37"/>
        <end position="59"/>
    </location>
</feature>
<dbReference type="SUPFAM" id="SSF52343">
    <property type="entry name" value="Ferredoxin reductase-like, C-terminal NADP-linked domain"/>
    <property type="match status" value="1"/>
</dbReference>
<dbReference type="InterPro" id="IPR039261">
    <property type="entry name" value="FNR_nucleotide-bd"/>
</dbReference>
<dbReference type="Pfam" id="PF08022">
    <property type="entry name" value="FAD_binding_8"/>
    <property type="match status" value="1"/>
</dbReference>
<dbReference type="CDD" id="cd06186">
    <property type="entry name" value="NOX_Duox_like_FAD_NADP"/>
    <property type="match status" value="1"/>
</dbReference>
<dbReference type="AlphaFoldDB" id="A0A7S2V7M5"/>
<sequence length="451" mass="51528">MAFDPLRGAYCWGQTIMKSFLHKTAVLINESVATVRLYPVMNALNFFVVAFGLFVTCFPESHPLHQEPRVTVQYNNSVEFLCVILSKTSAFAMYVPMISVFLTKCKALVNFARLTPFHLWLSMDSFDEHSFHVFCGKMISFSSTIHTVFHIIRWGLQRNLGLLISERTGVTGMFAVLFLMMVLLPMTLFRTSMDYEVRKMLHYLFFPFGISLACHAPSDVSFAAHVLSFCIILYSLDSFYVWMFMTEHIRTTSFHVLDCGVQLSMPVSDTVLKRYEVGRGGYVYVNIPWISKYEWHPFSVYDDPDGSNKRNIFIYRAGDWSKAVHDSLTVDTSRPVWLQGPFHSPFGSAVGFDNHILVATGIGITPAISTINALKEHKIMNLIWMTHDPELVEFYLAQHTLQDHSFNIIYYSGGLQGKRDIDEKILRQAKNVTIIKGFAQMENLIPQVIPV</sequence>
<dbReference type="PANTHER" id="PTHR11972:SF153">
    <property type="entry name" value="SUPEROXIDE-GENERATING NADPH OXIDASE HEAVY CHAIN SUBUNIT A"/>
    <property type="match status" value="1"/>
</dbReference>
<keyword evidence="1" id="KW-0560">Oxidoreductase</keyword>
<dbReference type="GO" id="GO:0016491">
    <property type="term" value="F:oxidoreductase activity"/>
    <property type="evidence" value="ECO:0007669"/>
    <property type="project" value="UniProtKB-KW"/>
</dbReference>
<accession>A0A7S2V7M5</accession>
<dbReference type="EMBL" id="HBHR01022380">
    <property type="protein sequence ID" value="CAD9873797.1"/>
    <property type="molecule type" value="Transcribed_RNA"/>
</dbReference>
<keyword evidence="2" id="KW-1133">Transmembrane helix</keyword>
<dbReference type="InterPro" id="IPR013112">
    <property type="entry name" value="FAD-bd_8"/>
</dbReference>
<name>A0A7S2V7M5_9STRA</name>
<evidence type="ECO:0000256" key="1">
    <source>
        <dbReference type="ARBA" id="ARBA00023002"/>
    </source>
</evidence>
<reference evidence="4" key="1">
    <citation type="submission" date="2021-01" db="EMBL/GenBank/DDBJ databases">
        <authorList>
            <person name="Corre E."/>
            <person name="Pelletier E."/>
            <person name="Niang G."/>
            <person name="Scheremetjew M."/>
            <person name="Finn R."/>
            <person name="Kale V."/>
            <person name="Holt S."/>
            <person name="Cochrane G."/>
            <person name="Meng A."/>
            <person name="Brown T."/>
            <person name="Cohen L."/>
        </authorList>
    </citation>
    <scope>NUCLEOTIDE SEQUENCE</scope>
    <source>
        <strain evidence="4">CCMP1661</strain>
    </source>
</reference>
<dbReference type="SUPFAM" id="SSF63380">
    <property type="entry name" value="Riboflavin synthase domain-like"/>
    <property type="match status" value="1"/>
</dbReference>
<feature type="transmembrane region" description="Helical" evidence="2">
    <location>
        <begin position="170"/>
        <end position="189"/>
    </location>
</feature>
<evidence type="ECO:0000313" key="4">
    <source>
        <dbReference type="EMBL" id="CAD9873797.1"/>
    </source>
</evidence>
<feature type="transmembrane region" description="Helical" evidence="2">
    <location>
        <begin position="224"/>
        <end position="245"/>
    </location>
</feature>
<protein>
    <recommendedName>
        <fullName evidence="3">FAD-binding 8 domain-containing protein</fullName>
    </recommendedName>
</protein>
<feature type="domain" description="FAD-binding 8" evidence="3">
    <location>
        <begin position="275"/>
        <end position="330"/>
    </location>
</feature>
<keyword evidence="2" id="KW-0812">Transmembrane</keyword>
<organism evidence="4">
    <name type="scientific">Fibrocapsa japonica</name>
    <dbReference type="NCBI Taxonomy" id="94617"/>
    <lineage>
        <taxon>Eukaryota</taxon>
        <taxon>Sar</taxon>
        <taxon>Stramenopiles</taxon>
        <taxon>Ochrophyta</taxon>
        <taxon>Raphidophyceae</taxon>
        <taxon>Chattonellales</taxon>
        <taxon>Chattonellaceae</taxon>
        <taxon>Fibrocapsa</taxon>
    </lineage>
</organism>
<proteinExistence type="predicted"/>
<evidence type="ECO:0000256" key="2">
    <source>
        <dbReference type="SAM" id="Phobius"/>
    </source>
</evidence>